<dbReference type="Pfam" id="PF01412">
    <property type="entry name" value="ArfGap"/>
    <property type="match status" value="1"/>
</dbReference>
<organism evidence="13 14">
    <name type="scientific">Eragrostis curvula</name>
    <name type="common">weeping love grass</name>
    <dbReference type="NCBI Taxonomy" id="38414"/>
    <lineage>
        <taxon>Eukaryota</taxon>
        <taxon>Viridiplantae</taxon>
        <taxon>Streptophyta</taxon>
        <taxon>Embryophyta</taxon>
        <taxon>Tracheophyta</taxon>
        <taxon>Spermatophyta</taxon>
        <taxon>Magnoliopsida</taxon>
        <taxon>Liliopsida</taxon>
        <taxon>Poales</taxon>
        <taxon>Poaceae</taxon>
        <taxon>PACMAD clade</taxon>
        <taxon>Chloridoideae</taxon>
        <taxon>Eragrostideae</taxon>
        <taxon>Eragrostidinae</taxon>
        <taxon>Eragrostis</taxon>
    </lineage>
</organism>
<dbReference type="PROSITE" id="PS50115">
    <property type="entry name" value="ARFGAP"/>
    <property type="match status" value="1"/>
</dbReference>
<dbReference type="CDD" id="cd08204">
    <property type="entry name" value="ArfGap"/>
    <property type="match status" value="1"/>
</dbReference>
<dbReference type="AlphaFoldDB" id="A0A5J9T0W6"/>
<evidence type="ECO:0000259" key="10">
    <source>
        <dbReference type="PROSITE" id="PS50003"/>
    </source>
</evidence>
<evidence type="ECO:0000256" key="2">
    <source>
        <dbReference type="ARBA" id="ARBA00022723"/>
    </source>
</evidence>
<evidence type="ECO:0000313" key="13">
    <source>
        <dbReference type="EMBL" id="TVU04867.1"/>
    </source>
</evidence>
<proteinExistence type="predicted"/>
<dbReference type="SUPFAM" id="SSF103657">
    <property type="entry name" value="BAR/IMD domain-like"/>
    <property type="match status" value="1"/>
</dbReference>
<dbReference type="SMART" id="SM00233">
    <property type="entry name" value="PH"/>
    <property type="match status" value="1"/>
</dbReference>
<feature type="region of interest" description="Disordered" evidence="9">
    <location>
        <begin position="487"/>
        <end position="509"/>
    </location>
</feature>
<evidence type="ECO:0000256" key="3">
    <source>
        <dbReference type="ARBA" id="ARBA00022737"/>
    </source>
</evidence>
<keyword evidence="7" id="KW-0040">ANK repeat</keyword>
<dbReference type="InterPro" id="IPR001849">
    <property type="entry name" value="PH_domain"/>
</dbReference>
<dbReference type="SMART" id="SM00105">
    <property type="entry name" value="ArfGap"/>
    <property type="match status" value="1"/>
</dbReference>
<dbReference type="PRINTS" id="PR00405">
    <property type="entry name" value="REVINTRACTNG"/>
</dbReference>
<keyword evidence="2" id="KW-0479">Metal-binding</keyword>
<dbReference type="SUPFAM" id="SSF57863">
    <property type="entry name" value="ArfGap/RecO-like zinc finger"/>
    <property type="match status" value="1"/>
</dbReference>
<dbReference type="PANTHER" id="PTHR23180">
    <property type="entry name" value="CENTAURIN/ARF"/>
    <property type="match status" value="1"/>
</dbReference>
<dbReference type="PROSITE" id="PS50297">
    <property type="entry name" value="ANK_REP_REGION"/>
    <property type="match status" value="2"/>
</dbReference>
<dbReference type="PROSITE" id="PS50088">
    <property type="entry name" value="ANK_REPEAT"/>
    <property type="match status" value="2"/>
</dbReference>
<dbReference type="Gramene" id="TVU04853">
    <property type="protein sequence ID" value="TVU04853"/>
    <property type="gene ID" value="EJB05_47991"/>
</dbReference>
<keyword evidence="5" id="KW-0862">Zinc</keyword>
<feature type="region of interest" description="Disordered" evidence="9">
    <location>
        <begin position="451"/>
        <end position="473"/>
    </location>
</feature>
<dbReference type="GO" id="GO:0005737">
    <property type="term" value="C:cytoplasm"/>
    <property type="evidence" value="ECO:0007669"/>
    <property type="project" value="InterPro"/>
</dbReference>
<dbReference type="CDD" id="cd07606">
    <property type="entry name" value="BAR_SFC_plant"/>
    <property type="match status" value="1"/>
</dbReference>
<name>A0A5J9T0W6_9POAL</name>
<reference evidence="13 14" key="1">
    <citation type="journal article" date="2019" name="Sci. Rep.">
        <title>A high-quality genome of Eragrostis curvula grass provides insights into Poaceae evolution and supports new strategies to enhance forage quality.</title>
        <authorList>
            <person name="Carballo J."/>
            <person name="Santos B.A.C.M."/>
            <person name="Zappacosta D."/>
            <person name="Garbus I."/>
            <person name="Selva J.P."/>
            <person name="Gallo C.A."/>
            <person name="Diaz A."/>
            <person name="Albertini E."/>
            <person name="Caccamo M."/>
            <person name="Echenique V."/>
        </authorList>
    </citation>
    <scope>NUCLEOTIDE SEQUENCE [LARGE SCALE GENOMIC DNA]</scope>
    <source>
        <strain evidence="14">cv. Victoria</strain>
        <tissue evidence="13">Leaf</tissue>
    </source>
</reference>
<dbReference type="InterPro" id="IPR038508">
    <property type="entry name" value="ArfGAP_dom_sf"/>
</dbReference>
<dbReference type="Gramene" id="TVU04867">
    <property type="protein sequence ID" value="TVU04867"/>
    <property type="gene ID" value="EJB05_48005"/>
</dbReference>
<accession>A0A5J9T0W6</accession>
<feature type="domain" description="Arf-GAP" evidence="11">
    <location>
        <begin position="509"/>
        <end position="654"/>
    </location>
</feature>
<dbReference type="FunFam" id="1.10.220.150:FF:000019">
    <property type="entry name" value="ADP-ribosylation factor GTPase-activating protein AGD1"/>
    <property type="match status" value="1"/>
</dbReference>
<dbReference type="Proteomes" id="UP000324897">
    <property type="component" value="Unassembled WGS sequence"/>
</dbReference>
<dbReference type="InterPro" id="IPR037278">
    <property type="entry name" value="ARFGAP/RecO"/>
</dbReference>
<dbReference type="EMBL" id="RWGY01000051">
    <property type="protein sequence ID" value="TVU04867.1"/>
    <property type="molecule type" value="Genomic_DNA"/>
</dbReference>
<dbReference type="CDD" id="cd13250">
    <property type="entry name" value="PH_ACAP"/>
    <property type="match status" value="1"/>
</dbReference>
<dbReference type="Pfam" id="PF16746">
    <property type="entry name" value="BAR_3"/>
    <property type="match status" value="1"/>
</dbReference>
<evidence type="ECO:0000256" key="7">
    <source>
        <dbReference type="PROSITE-ProRule" id="PRU00023"/>
    </source>
</evidence>
<dbReference type="Gene3D" id="1.10.220.150">
    <property type="entry name" value="Arf GTPase activating protein"/>
    <property type="match status" value="1"/>
</dbReference>
<dbReference type="Gene3D" id="2.30.29.30">
    <property type="entry name" value="Pleckstrin-homology domain (PH domain)/Phosphotyrosine-binding domain (PTB)"/>
    <property type="match status" value="1"/>
</dbReference>
<feature type="repeat" description="ANK" evidence="7">
    <location>
        <begin position="783"/>
        <end position="815"/>
    </location>
</feature>
<dbReference type="SMART" id="SM00248">
    <property type="entry name" value="ANK"/>
    <property type="match status" value="3"/>
</dbReference>
<dbReference type="InterPro" id="IPR001164">
    <property type="entry name" value="ArfGAP_dom"/>
</dbReference>
<dbReference type="PROSITE" id="PS50003">
    <property type="entry name" value="PH_DOMAIN"/>
    <property type="match status" value="1"/>
</dbReference>
<dbReference type="InterPro" id="IPR036770">
    <property type="entry name" value="Ankyrin_rpt-contain_sf"/>
</dbReference>
<dbReference type="Pfam" id="PF00169">
    <property type="entry name" value="PH"/>
    <property type="match status" value="1"/>
</dbReference>
<dbReference type="Pfam" id="PF12796">
    <property type="entry name" value="Ank_2"/>
    <property type="match status" value="1"/>
</dbReference>
<keyword evidence="3" id="KW-0677">Repeat</keyword>
<dbReference type="EMBL" id="RWGY01000051">
    <property type="protein sequence ID" value="TVU04853.1"/>
    <property type="molecule type" value="Genomic_DNA"/>
</dbReference>
<dbReference type="InterPro" id="IPR045258">
    <property type="entry name" value="ACAP1/2/3-like"/>
</dbReference>
<dbReference type="OrthoDB" id="194358at2759"/>
<dbReference type="PANTHER" id="PTHR23180:SF242">
    <property type="entry name" value="OS08G0537600 PROTEIN"/>
    <property type="match status" value="1"/>
</dbReference>
<keyword evidence="14" id="KW-1185">Reference proteome</keyword>
<dbReference type="InterPro" id="IPR035670">
    <property type="entry name" value="AGD1/2/3/4_BAR_plant"/>
</dbReference>
<evidence type="ECO:0000256" key="9">
    <source>
        <dbReference type="SAM" id="MobiDB-lite"/>
    </source>
</evidence>
<dbReference type="SUPFAM" id="SSF50729">
    <property type="entry name" value="PH domain-like"/>
    <property type="match status" value="1"/>
</dbReference>
<dbReference type="InterPro" id="IPR004148">
    <property type="entry name" value="BAR_dom"/>
</dbReference>
<feature type="compositionally biased region" description="Polar residues" evidence="9">
    <location>
        <begin position="704"/>
        <end position="713"/>
    </location>
</feature>
<feature type="region of interest" description="Disordered" evidence="9">
    <location>
        <begin position="703"/>
        <end position="741"/>
    </location>
</feature>
<evidence type="ECO:0000259" key="11">
    <source>
        <dbReference type="PROSITE" id="PS50115"/>
    </source>
</evidence>
<gene>
    <name evidence="12" type="ORF">EJB05_47991</name>
    <name evidence="13" type="ORF">EJB05_48005</name>
</gene>
<keyword evidence="6" id="KW-0175">Coiled coil</keyword>
<dbReference type="SMART" id="SM00721">
    <property type="entry name" value="BAR"/>
    <property type="match status" value="1"/>
</dbReference>
<sequence>MYFAKLDDSPMFRTQIQALEESAELLRERCLKFHKGCRKYTNSCTYLNFGFSEGLGEAYDGDIAFASALETFGGGHNDPISVAFGGPVMTKFTIALREIGTYKEVLRSQVEHMLNDRLLNFVDIDLHDVKDAHKRFDKASLAYDQASYLVREKYLSLKKGTRADITTAIEDELHSARSSFEQARFNLVTALSHVEAKKRFEFLEAVSATMDSHLRYFKQGYELLHQMEPYINQVLAYAQQSRERANKEQASLVERMHEYKRQIDRESRSSANGLNDYHNGDGIQTIGRSSHKMIEAVMQSASKGKVQTIRQGYLSKRSSNLRGDWKRRFFVLDSRGMLYYYRKQITRPPGGGSSQRSINHPEHGSGLLSRLFSSHYHGIDEKSVARHTVNLLTSTIKVDAEQSDLRFCFRIISPTKVYTLQAESAVDQMDWIEKITGVIASLLTSQSPEQFFMSSPRGSGHDRSSESSSFTSVDYEPSINDDLVLEKNSGNGHHDVRSTHHHRSNIKPEKPIDLLRKVDGNNMCADCGTSEPDWASLNLGALLCIECSGVHRNLGVHISKVRSLTLDVRVWEPSVINLFQSLGNMFVNSIWEEMLPSSNSFCSDYSLSDDGSSDTSQYLPVGKPKQKDAFSTKEKFIHAKYVDKEFIRNHSMDSVQLAQQMWDSVSANDKKAAYSLIVRSHANVNFVYGEMPSSSCLTLGKALQQEQPASPSDGSPRFFDCNSHDKVSPRESLSPASTSSRIDEVEDSCEGFSLLHLACRVADIGMVELLLQYGANVNMTDSRGRTPLHHCILKGRTLHAKLLLSRGGDSQATDRDGRTPLQYAIDGGTSDEEILVLLEDHSR</sequence>
<feature type="repeat" description="ANK" evidence="7">
    <location>
        <begin position="750"/>
        <end position="782"/>
    </location>
</feature>
<evidence type="ECO:0000256" key="5">
    <source>
        <dbReference type="ARBA" id="ARBA00022833"/>
    </source>
</evidence>
<dbReference type="InterPro" id="IPR002110">
    <property type="entry name" value="Ankyrin_rpt"/>
</dbReference>
<dbReference type="SUPFAM" id="SSF48403">
    <property type="entry name" value="Ankyrin repeat"/>
    <property type="match status" value="1"/>
</dbReference>
<dbReference type="GO" id="GO:0005096">
    <property type="term" value="F:GTPase activator activity"/>
    <property type="evidence" value="ECO:0007669"/>
    <property type="project" value="UniProtKB-KW"/>
</dbReference>
<evidence type="ECO:0000256" key="4">
    <source>
        <dbReference type="ARBA" id="ARBA00022771"/>
    </source>
</evidence>
<evidence type="ECO:0000313" key="12">
    <source>
        <dbReference type="EMBL" id="TVU04853.1"/>
    </source>
</evidence>
<evidence type="ECO:0000256" key="6">
    <source>
        <dbReference type="ARBA" id="ARBA00023054"/>
    </source>
</evidence>
<comment type="caution">
    <text evidence="13">The sequence shown here is derived from an EMBL/GenBank/DDBJ whole genome shotgun (WGS) entry which is preliminary data.</text>
</comment>
<evidence type="ECO:0000256" key="8">
    <source>
        <dbReference type="PROSITE-ProRule" id="PRU00288"/>
    </source>
</evidence>
<dbReference type="Gene3D" id="1.25.40.20">
    <property type="entry name" value="Ankyrin repeat-containing domain"/>
    <property type="match status" value="1"/>
</dbReference>
<evidence type="ECO:0008006" key="15">
    <source>
        <dbReference type="Google" id="ProtNLM"/>
    </source>
</evidence>
<evidence type="ECO:0000256" key="1">
    <source>
        <dbReference type="ARBA" id="ARBA00022468"/>
    </source>
</evidence>
<keyword evidence="1" id="KW-0343">GTPase activation</keyword>
<feature type="domain" description="PH" evidence="10">
    <location>
        <begin position="307"/>
        <end position="440"/>
    </location>
</feature>
<protein>
    <recommendedName>
        <fullName evidence="15">ADP-ribosylation factor GTPase-activating protein AGD3</fullName>
    </recommendedName>
</protein>
<dbReference type="InterPro" id="IPR011993">
    <property type="entry name" value="PH-like_dom_sf"/>
</dbReference>
<dbReference type="Gene3D" id="1.20.1270.60">
    <property type="entry name" value="Arfaptin homology (AH) domain/BAR domain"/>
    <property type="match status" value="1"/>
</dbReference>
<keyword evidence="4 8" id="KW-0863">Zinc-finger</keyword>
<evidence type="ECO:0000313" key="14">
    <source>
        <dbReference type="Proteomes" id="UP000324897"/>
    </source>
</evidence>
<dbReference type="GO" id="GO:0008270">
    <property type="term" value="F:zinc ion binding"/>
    <property type="evidence" value="ECO:0007669"/>
    <property type="project" value="UniProtKB-KW"/>
</dbReference>
<dbReference type="InterPro" id="IPR027267">
    <property type="entry name" value="AH/BAR_dom_sf"/>
</dbReference>